<name>A0A0E9R6S5_ANGAN</name>
<organism evidence="1">
    <name type="scientific">Anguilla anguilla</name>
    <name type="common">European freshwater eel</name>
    <name type="synonym">Muraena anguilla</name>
    <dbReference type="NCBI Taxonomy" id="7936"/>
    <lineage>
        <taxon>Eukaryota</taxon>
        <taxon>Metazoa</taxon>
        <taxon>Chordata</taxon>
        <taxon>Craniata</taxon>
        <taxon>Vertebrata</taxon>
        <taxon>Euteleostomi</taxon>
        <taxon>Actinopterygii</taxon>
        <taxon>Neopterygii</taxon>
        <taxon>Teleostei</taxon>
        <taxon>Anguilliformes</taxon>
        <taxon>Anguillidae</taxon>
        <taxon>Anguilla</taxon>
    </lineage>
</organism>
<protein>
    <submittedName>
        <fullName evidence="1">Uncharacterized protein</fullName>
    </submittedName>
</protein>
<evidence type="ECO:0000313" key="1">
    <source>
        <dbReference type="EMBL" id="JAH24841.1"/>
    </source>
</evidence>
<dbReference type="AlphaFoldDB" id="A0A0E9R6S5"/>
<sequence length="21" mass="2462">MCARVFLLFVCVCVCERERGK</sequence>
<proteinExistence type="predicted"/>
<reference evidence="1" key="2">
    <citation type="journal article" date="2015" name="Fish Shellfish Immunol.">
        <title>Early steps in the European eel (Anguilla anguilla)-Vibrio vulnificus interaction in the gills: Role of the RtxA13 toxin.</title>
        <authorList>
            <person name="Callol A."/>
            <person name="Pajuelo D."/>
            <person name="Ebbesson L."/>
            <person name="Teles M."/>
            <person name="MacKenzie S."/>
            <person name="Amaro C."/>
        </authorList>
    </citation>
    <scope>NUCLEOTIDE SEQUENCE</scope>
</reference>
<accession>A0A0E9R6S5</accession>
<dbReference type="EMBL" id="GBXM01083736">
    <property type="protein sequence ID" value="JAH24841.1"/>
    <property type="molecule type" value="Transcribed_RNA"/>
</dbReference>
<reference evidence="1" key="1">
    <citation type="submission" date="2014-11" db="EMBL/GenBank/DDBJ databases">
        <authorList>
            <person name="Amaro Gonzalez C."/>
        </authorList>
    </citation>
    <scope>NUCLEOTIDE SEQUENCE</scope>
</reference>